<evidence type="ECO:0000256" key="2">
    <source>
        <dbReference type="ARBA" id="ARBA00022801"/>
    </source>
</evidence>
<dbReference type="PROSITE" id="PS01137">
    <property type="entry name" value="TATD_1"/>
    <property type="match status" value="1"/>
</dbReference>
<dbReference type="GO" id="GO:0016788">
    <property type="term" value="F:hydrolase activity, acting on ester bonds"/>
    <property type="evidence" value="ECO:0007669"/>
    <property type="project" value="InterPro"/>
</dbReference>
<dbReference type="GO" id="GO:0004536">
    <property type="term" value="F:DNA nuclease activity"/>
    <property type="evidence" value="ECO:0007669"/>
    <property type="project" value="InterPro"/>
</dbReference>
<dbReference type="STRING" id="1423747.FC69_GL001264"/>
<evidence type="ECO:0000313" key="5">
    <source>
        <dbReference type="Proteomes" id="UP000051264"/>
    </source>
</evidence>
<dbReference type="InterPro" id="IPR032466">
    <property type="entry name" value="Metal_Hydrolase"/>
</dbReference>
<evidence type="ECO:0000256" key="1">
    <source>
        <dbReference type="ARBA" id="ARBA00022723"/>
    </source>
</evidence>
<sequence length="258" mass="28596">MQIFDSHTHLNDTPYAGQEADFIQQAAALDVVEMAIVGSDTVLNDGALRLAQQYANLSAIIGWHPESAKDYTKATEATLIEQLQRPEVVALGEIGLDYHWDTSPRDVQQRVFARQIAIAKSLNMPISVHTRDALEATYQILKENDVRDCGGIIHSFNGDSEWLKRFMDLGMHISFSGVVSFKNAHDVHEAAKICPLDTMLVETDAPYLTPTPYRGKQNQPGYTRYVVEAIAQLRDVDPAEIAAATYANAHQLFKLGAV</sequence>
<dbReference type="InterPro" id="IPR018228">
    <property type="entry name" value="DNase_TatD-rel_CS"/>
</dbReference>
<dbReference type="SUPFAM" id="SSF51556">
    <property type="entry name" value="Metallo-dependent hydrolases"/>
    <property type="match status" value="1"/>
</dbReference>
<dbReference type="GO" id="GO:0046872">
    <property type="term" value="F:metal ion binding"/>
    <property type="evidence" value="ECO:0007669"/>
    <property type="project" value="UniProtKB-KW"/>
</dbReference>
<dbReference type="eggNOG" id="COG0084">
    <property type="taxonomic scope" value="Bacteria"/>
</dbReference>
<accession>A0A0R1RUM8</accession>
<feature type="binding site" evidence="3">
    <location>
        <position position="93"/>
    </location>
    <ligand>
        <name>a divalent metal cation</name>
        <dbReference type="ChEBI" id="CHEBI:60240"/>
        <label>1</label>
    </ligand>
</feature>
<dbReference type="InterPro" id="IPR015991">
    <property type="entry name" value="TatD/YcfH-like"/>
</dbReference>
<gene>
    <name evidence="4" type="ORF">FC69_GL001264</name>
</gene>
<keyword evidence="1 3" id="KW-0479">Metal-binding</keyword>
<feature type="binding site" evidence="3">
    <location>
        <position position="129"/>
    </location>
    <ligand>
        <name>a divalent metal cation</name>
        <dbReference type="ChEBI" id="CHEBI:60240"/>
        <label>2</label>
    </ligand>
</feature>
<proteinExistence type="predicted"/>
<dbReference type="RefSeq" id="WP_025082953.1">
    <property type="nucleotide sequence ID" value="NZ_AZEX01000035.1"/>
</dbReference>
<feature type="binding site" evidence="3">
    <location>
        <position position="7"/>
    </location>
    <ligand>
        <name>a divalent metal cation</name>
        <dbReference type="ChEBI" id="CHEBI:60240"/>
        <label>1</label>
    </ligand>
</feature>
<dbReference type="PATRIC" id="fig|1423747.3.peg.1290"/>
<feature type="binding site" evidence="3">
    <location>
        <position position="9"/>
    </location>
    <ligand>
        <name>a divalent metal cation</name>
        <dbReference type="ChEBI" id="CHEBI:60240"/>
        <label>1</label>
    </ligand>
</feature>
<dbReference type="Proteomes" id="UP000051264">
    <property type="component" value="Unassembled WGS sequence"/>
</dbReference>
<dbReference type="GO" id="GO:0005829">
    <property type="term" value="C:cytosol"/>
    <property type="evidence" value="ECO:0007669"/>
    <property type="project" value="TreeGrafter"/>
</dbReference>
<feature type="binding site" evidence="3">
    <location>
        <position position="204"/>
    </location>
    <ligand>
        <name>a divalent metal cation</name>
        <dbReference type="ChEBI" id="CHEBI:60240"/>
        <label>1</label>
    </ligand>
</feature>
<dbReference type="PANTHER" id="PTHR46124">
    <property type="entry name" value="D-AMINOACYL-TRNA DEACYLASE"/>
    <property type="match status" value="1"/>
</dbReference>
<evidence type="ECO:0000313" key="4">
    <source>
        <dbReference type="EMBL" id="KRL60828.1"/>
    </source>
</evidence>
<protein>
    <submittedName>
        <fullName evidence="4">Uncharacterized protein</fullName>
    </submittedName>
</protein>
<dbReference type="Pfam" id="PF01026">
    <property type="entry name" value="TatD_DNase"/>
    <property type="match status" value="1"/>
</dbReference>
<dbReference type="InterPro" id="IPR001130">
    <property type="entry name" value="TatD-like"/>
</dbReference>
<dbReference type="PROSITE" id="PS01090">
    <property type="entry name" value="TATD_2"/>
    <property type="match status" value="1"/>
</dbReference>
<dbReference type="AlphaFoldDB" id="A0A0R1RUM8"/>
<dbReference type="CDD" id="cd01310">
    <property type="entry name" value="TatD_DNAse"/>
    <property type="match status" value="1"/>
</dbReference>
<dbReference type="NCBIfam" id="TIGR00010">
    <property type="entry name" value="YchF/TatD family DNA exonuclease"/>
    <property type="match status" value="1"/>
</dbReference>
<name>A0A0R1RUM8_9LACO</name>
<dbReference type="PANTHER" id="PTHR46124:SF2">
    <property type="entry name" value="D-AMINOACYL-TRNA DEACYLASE"/>
    <property type="match status" value="1"/>
</dbReference>
<dbReference type="Gene3D" id="3.20.20.140">
    <property type="entry name" value="Metal-dependent hydrolases"/>
    <property type="match status" value="1"/>
</dbReference>
<feature type="binding site" evidence="3">
    <location>
        <position position="154"/>
    </location>
    <ligand>
        <name>a divalent metal cation</name>
        <dbReference type="ChEBI" id="CHEBI:60240"/>
        <label>2</label>
    </ligand>
</feature>
<dbReference type="FunFam" id="3.20.20.140:FF:000005">
    <property type="entry name" value="TatD family hydrolase"/>
    <property type="match status" value="1"/>
</dbReference>
<keyword evidence="2" id="KW-0378">Hydrolase</keyword>
<comment type="caution">
    <text evidence="4">The sequence shown here is derived from an EMBL/GenBank/DDBJ whole genome shotgun (WGS) entry which is preliminary data.</text>
</comment>
<evidence type="ECO:0000256" key="3">
    <source>
        <dbReference type="PIRSR" id="PIRSR005902-1"/>
    </source>
</evidence>
<organism evidence="4 5">
    <name type="scientific">Latilactobacillus fuchuensis DSM 14340 = JCM 11249</name>
    <dbReference type="NCBI Taxonomy" id="1423747"/>
    <lineage>
        <taxon>Bacteria</taxon>
        <taxon>Bacillati</taxon>
        <taxon>Bacillota</taxon>
        <taxon>Bacilli</taxon>
        <taxon>Lactobacillales</taxon>
        <taxon>Lactobacillaceae</taxon>
        <taxon>Latilactobacillus</taxon>
    </lineage>
</organism>
<dbReference type="OrthoDB" id="9810005at2"/>
<dbReference type="PIRSF" id="PIRSF005902">
    <property type="entry name" value="DNase_TatD"/>
    <property type="match status" value="1"/>
</dbReference>
<dbReference type="EMBL" id="AZEX01000035">
    <property type="protein sequence ID" value="KRL60828.1"/>
    <property type="molecule type" value="Genomic_DNA"/>
</dbReference>
<reference evidence="4 5" key="1">
    <citation type="journal article" date="2015" name="Genome Announc.">
        <title>Expanding the biotechnology potential of lactobacilli through comparative genomics of 213 strains and associated genera.</title>
        <authorList>
            <person name="Sun Z."/>
            <person name="Harris H.M."/>
            <person name="McCann A."/>
            <person name="Guo C."/>
            <person name="Argimon S."/>
            <person name="Zhang W."/>
            <person name="Yang X."/>
            <person name="Jeffery I.B."/>
            <person name="Cooney J.C."/>
            <person name="Kagawa T.F."/>
            <person name="Liu W."/>
            <person name="Song Y."/>
            <person name="Salvetti E."/>
            <person name="Wrobel A."/>
            <person name="Rasinkangas P."/>
            <person name="Parkhill J."/>
            <person name="Rea M.C."/>
            <person name="O'Sullivan O."/>
            <person name="Ritari J."/>
            <person name="Douillard F.P."/>
            <person name="Paul Ross R."/>
            <person name="Yang R."/>
            <person name="Briner A.E."/>
            <person name="Felis G.E."/>
            <person name="de Vos W.M."/>
            <person name="Barrangou R."/>
            <person name="Klaenhammer T.R."/>
            <person name="Caufield P.W."/>
            <person name="Cui Y."/>
            <person name="Zhang H."/>
            <person name="O'Toole P.W."/>
        </authorList>
    </citation>
    <scope>NUCLEOTIDE SEQUENCE [LARGE SCALE GENOMIC DNA]</scope>
    <source>
        <strain evidence="4 5">DSM 14340</strain>
    </source>
</reference>